<protein>
    <submittedName>
        <fullName evidence="8">Putative brahma associated protein</fullName>
    </submittedName>
</protein>
<dbReference type="SMART" id="SM01014">
    <property type="entry name" value="ARID"/>
    <property type="match status" value="1"/>
</dbReference>
<feature type="region of interest" description="Disordered" evidence="5">
    <location>
        <begin position="722"/>
        <end position="759"/>
    </location>
</feature>
<feature type="compositionally biased region" description="Low complexity" evidence="5">
    <location>
        <begin position="726"/>
        <end position="754"/>
    </location>
</feature>
<dbReference type="InterPro" id="IPR036431">
    <property type="entry name" value="ARID_dom_sf"/>
</dbReference>
<evidence type="ECO:0000259" key="7">
    <source>
        <dbReference type="PROSITE" id="PS51526"/>
    </source>
</evidence>
<dbReference type="Pfam" id="PF01388">
    <property type="entry name" value="ARID"/>
    <property type="match status" value="1"/>
</dbReference>
<sequence>ERDRISFYKDLITFHENRGTQLVRFPKINGKEVDLHKLYSATTSRGGWLKVNARDEWDEVISEINLPTKCVNNEIALKQIYIRYLDKYERVNFHGDDKENDDDEHDDKRHHRRWSARMLHAVPYVYNYAQHNISEQQRIMLKLSTENPPPKPSEYDKLIMSLLSPLPNEQDFAINVCTLMSNESRPSLKIEKCARIVQILLAHAGIFQQFTMREMFNEFYSNIRKNSLQKFWQDCLFEKPQVLELSYEDCFAKCDTDPSELIASIYSEDSSLRELSFLNLGRGLGTHDYIGQRVLQVATIMRNLSFHEENLLMFAKNRTFIRFLIMCSNTRWGNLHHMGLDMLGNIAMELDIHDPQADEVTRCLLSTVSEGIESDDRGVIISCLEILSKLGQKESNEDNLHRCLNQTVYDQICVFLCLNDIMLILYTLECIYSLTSIGEKPCNSIMHVRGIIDTLVSLVTVEAQSYGPTACILMRVVETVSGDAQTAAALRNQQQFMQQHQQQISTMPGGQTVTHLQAHKEPISSVPAIVTIATPEMPRGTHSPVSVVATTTVRPNTPQSPQIPVNVIAVKDKISVQSTAVVTATTSATPSTITTPTIGPQSLAAKYAQQQANQENEQFALAWLRATFEPAANFSIRMEPQEAYKLYIQANTRIGRKGVISPVHFPRCVRTVFGGTVGPNQVKVQVNGVETQQYFYEGIQLRSSPLAVIHKGVVLNPQPKTEAMEVTTTPTSTSTTSNSSSTNPTNVTNPSSSTKTIEQQMPTAKIAVVSNTKSNKIEIHQTQIIAKQGINQSTVAQATTSAVNKSIIVTQMGGTKNVVLNQQSTTSAQLSTAVVQATNQLQQSQQQQQPHTPLLQQVLTSTSSSTSFVVNQSQQQQQQISTQLPASAAIVSPSTSIVATSTPTSTATTSSSLIKSLLANKVTTNETINIVSCSSSTITTTTSTSNTPTTTCLIAPNLNVHQVAQRQHLQKQKQLAEQQLGAATAGTVTTIAKVTNPPQQPPQQIQIQQQQIISSQPSSIPIQNASVVVTSNNPNNLTNIKVGNSTISIKPGTLPNNTVITTTNPNPNNPPPLAPLSGTQNTIIKPIAMADEKQSLKISSNKMLADLLDKKSLDPPAFGMASNETTIKRKIEIVGVEQIEPPHKKITLESNEKIDLSVEGEVEAEKVVISTKAADLYAKLAGSILEDEDFEEVAAPPKIIEVPKQITQPAQQQQQQIVTVPVPLQRQIIVTPNNPPQMILSPSGGATSAPAGQQLTTQTTATIKTDSGYQTVPIILQHTPAQNSLQNYQIQKQMQPTATVIQPPAPTQYILATNQQGQTYVVAQPQQQQLPQTVLLAQTPQQHGTPTKTIIILQQQPSAGQQQTIQGAPSSIITSPTPQPQKMIMTTPQGQQVLVTQVPRQIHHQQVIVSHPMTNVTGSTPIVAATNTGQIVQSSGQILEKKQIFITTNSSGNTVAIEGTPNQTGTIIQHQQSQQSQQTSGGAQIIQQHIIKANPTTQTLQQHQIHLQNQHIPAHLLQQGQQQQTIVTQQAPQIQQIIQQGGQQIQIIQQPAQHLQQPSQTPTQTVVIQQQPPSGQPQIVQKVIQQQIIAPQIVTSQVISQTPVSQTVVTNSPIVIPQQQVAPVTIHQQIISTFQSAASAPAPAISTAPSTSSVVSTTSTNVTAITVAQPTATQSPAVATTSTTSATVVASTTTVSSTTSTAATTSATSTVFTPTLPTAVTAGSQQTVQMIPAMDPAKIVEEEVDANWLYVCDWRGCPKKKFKSANEVYMHACAVHCPSNIEQSADIYCQWGPGPQLCDNLPRKRFSLMTHIFDRHCTLDSFKAAVQRRLASAGNTQPHQPYPVTLIRQPIPSTSTVSENSTPSQAATTNGPGVLQSAGTAALHAIKRHTHDFVNPKELLNSVVDGDGSSNSSTCSSSCSTICAKNKNAIKIFNKKWNKNTFDAFNSSDLDDNEGPVTKSIRLTSALILRNLVNYSNLAKRNIRYYEPHLASVALSNVESSRTIAQVLFEMNDNRPF</sequence>
<keyword evidence="3" id="KW-0804">Transcription</keyword>
<dbReference type="PANTHER" id="PTHR22970">
    <property type="entry name" value="AT-RICH INTERACTIVE DOMAIN-CONTAINING PROTEIN 2"/>
    <property type="match status" value="1"/>
</dbReference>
<dbReference type="InterPro" id="IPR052406">
    <property type="entry name" value="Chromatin_Remodeling_Comp"/>
</dbReference>
<dbReference type="EMBL" id="GANO01000155">
    <property type="protein sequence ID" value="JAB59716.1"/>
    <property type="molecule type" value="mRNA"/>
</dbReference>
<evidence type="ECO:0000313" key="8">
    <source>
        <dbReference type="EMBL" id="JAB59716.1"/>
    </source>
</evidence>
<name>W4VRS3_9DIPT</name>
<feature type="compositionally biased region" description="Polar residues" evidence="5">
    <location>
        <begin position="1853"/>
        <end position="1871"/>
    </location>
</feature>
<dbReference type="PROSITE" id="PS51526">
    <property type="entry name" value="RFX_DBD"/>
    <property type="match status" value="1"/>
</dbReference>
<evidence type="ECO:0000256" key="4">
    <source>
        <dbReference type="ARBA" id="ARBA00023242"/>
    </source>
</evidence>
<dbReference type="Gene3D" id="1.10.150.60">
    <property type="entry name" value="ARID DNA-binding domain"/>
    <property type="match status" value="1"/>
</dbReference>
<dbReference type="SUPFAM" id="SSF46774">
    <property type="entry name" value="ARID-like"/>
    <property type="match status" value="1"/>
</dbReference>
<accession>W4VRS3</accession>
<dbReference type="GO" id="GO:0003677">
    <property type="term" value="F:DNA binding"/>
    <property type="evidence" value="ECO:0007669"/>
    <property type="project" value="InterPro"/>
</dbReference>
<dbReference type="PROSITE" id="PS51011">
    <property type="entry name" value="ARID"/>
    <property type="match status" value="1"/>
</dbReference>
<evidence type="ECO:0000256" key="3">
    <source>
        <dbReference type="ARBA" id="ARBA00023163"/>
    </source>
</evidence>
<organism evidence="8">
    <name type="scientific">Corethrella appendiculata</name>
    <dbReference type="NCBI Taxonomy" id="1370023"/>
    <lineage>
        <taxon>Eukaryota</taxon>
        <taxon>Metazoa</taxon>
        <taxon>Ecdysozoa</taxon>
        <taxon>Arthropoda</taxon>
        <taxon>Hexapoda</taxon>
        <taxon>Insecta</taxon>
        <taxon>Pterygota</taxon>
        <taxon>Neoptera</taxon>
        <taxon>Endopterygota</taxon>
        <taxon>Diptera</taxon>
        <taxon>Nematocera</taxon>
        <taxon>Culicoidea</taxon>
        <taxon>Chaoboridae</taxon>
        <taxon>Corethrella</taxon>
    </lineage>
</organism>
<proteinExistence type="evidence at transcript level"/>
<dbReference type="GO" id="GO:0006325">
    <property type="term" value="P:chromatin organization"/>
    <property type="evidence" value="ECO:0007669"/>
    <property type="project" value="UniProtKB-KW"/>
</dbReference>
<dbReference type="InterPro" id="IPR001606">
    <property type="entry name" value="ARID_dom"/>
</dbReference>
<keyword evidence="1" id="KW-0156">Chromatin regulator</keyword>
<dbReference type="SMART" id="SM00501">
    <property type="entry name" value="BRIGHT"/>
    <property type="match status" value="1"/>
</dbReference>
<dbReference type="InterPro" id="IPR016024">
    <property type="entry name" value="ARM-type_fold"/>
</dbReference>
<feature type="non-terminal residue" evidence="8">
    <location>
        <position position="1"/>
    </location>
</feature>
<evidence type="ECO:0000256" key="5">
    <source>
        <dbReference type="SAM" id="MobiDB-lite"/>
    </source>
</evidence>
<keyword evidence="4" id="KW-0539">Nucleus</keyword>
<reference evidence="8" key="1">
    <citation type="journal article" date="2014" name="Insect Biochem. Mol. Biol.">
        <title>An insight into the sialome of the frog biting fly, Corethrella appendiculata.</title>
        <authorList>
            <person name="Ribeiro J.M.C."/>
            <person name="Chagas A.C."/>
            <person name="Pham V.M."/>
            <person name="Lounibos L.P."/>
            <person name="Calvo E."/>
        </authorList>
    </citation>
    <scope>NUCLEOTIDE SEQUENCE</scope>
    <source>
        <tissue evidence="8">Salivary glands</tissue>
    </source>
</reference>
<feature type="region of interest" description="Disordered" evidence="5">
    <location>
        <begin position="1853"/>
        <end position="1872"/>
    </location>
</feature>
<dbReference type="GO" id="GO:0006355">
    <property type="term" value="P:regulation of DNA-templated transcription"/>
    <property type="evidence" value="ECO:0007669"/>
    <property type="project" value="InterPro"/>
</dbReference>
<evidence type="ECO:0000256" key="2">
    <source>
        <dbReference type="ARBA" id="ARBA00023015"/>
    </source>
</evidence>
<dbReference type="InterPro" id="IPR003150">
    <property type="entry name" value="DNA-bd_RFX"/>
</dbReference>
<evidence type="ECO:0000259" key="6">
    <source>
        <dbReference type="PROSITE" id="PS51011"/>
    </source>
</evidence>
<feature type="domain" description="ARID" evidence="6">
    <location>
        <begin position="1"/>
        <end position="93"/>
    </location>
</feature>
<dbReference type="PANTHER" id="PTHR22970:SF14">
    <property type="entry name" value="AT-RICH INTERACTIVE DOMAIN-CONTAINING PROTEIN 2"/>
    <property type="match status" value="1"/>
</dbReference>
<evidence type="ECO:0000256" key="1">
    <source>
        <dbReference type="ARBA" id="ARBA00022853"/>
    </source>
</evidence>
<dbReference type="SUPFAM" id="SSF48371">
    <property type="entry name" value="ARM repeat"/>
    <property type="match status" value="1"/>
</dbReference>
<feature type="domain" description="RFX-type winged-helix" evidence="7">
    <location>
        <begin position="620"/>
        <end position="703"/>
    </location>
</feature>
<keyword evidence="2" id="KW-0805">Transcription regulation</keyword>